<dbReference type="SUPFAM" id="SSF51735">
    <property type="entry name" value="NAD(P)-binding Rossmann-fold domains"/>
    <property type="match status" value="1"/>
</dbReference>
<protein>
    <submittedName>
        <fullName evidence="4">Uncharacterized protein</fullName>
    </submittedName>
</protein>
<dbReference type="PROSITE" id="PS00061">
    <property type="entry name" value="ADH_SHORT"/>
    <property type="match status" value="1"/>
</dbReference>
<dbReference type="Pfam" id="PF00106">
    <property type="entry name" value="adh_short"/>
    <property type="match status" value="1"/>
</dbReference>
<dbReference type="PRINTS" id="PR00081">
    <property type="entry name" value="GDHRDH"/>
</dbReference>
<dbReference type="PANTHER" id="PTHR43313:SF50">
    <property type="entry name" value="GH26015P"/>
    <property type="match status" value="1"/>
</dbReference>
<dbReference type="PANTHER" id="PTHR43313">
    <property type="entry name" value="SHORT-CHAIN DEHYDROGENASE/REDUCTASE FAMILY 9C"/>
    <property type="match status" value="1"/>
</dbReference>
<dbReference type="Gene3D" id="3.40.50.720">
    <property type="entry name" value="NAD(P)-binding Rossmann-like Domain"/>
    <property type="match status" value="1"/>
</dbReference>
<comment type="caution">
    <text evidence="4">The sequence shown here is derived from an EMBL/GenBank/DDBJ whole genome shotgun (WGS) entry which is preliminary data.</text>
</comment>
<dbReference type="Proteomes" id="UP000663832">
    <property type="component" value="Unassembled WGS sequence"/>
</dbReference>
<comment type="similarity">
    <text evidence="2">Belongs to the short-chain dehydrogenases/reductases (SDR) family.</text>
</comment>
<dbReference type="PRINTS" id="PR00080">
    <property type="entry name" value="SDRFAMILY"/>
</dbReference>
<evidence type="ECO:0000256" key="2">
    <source>
        <dbReference type="RuleBase" id="RU000363"/>
    </source>
</evidence>
<dbReference type="GO" id="GO:0008202">
    <property type="term" value="P:steroid metabolic process"/>
    <property type="evidence" value="ECO:0007669"/>
    <property type="project" value="TreeGrafter"/>
</dbReference>
<accession>A0A816C961</accession>
<gene>
    <name evidence="3" type="ORF">BJG266_LOCUS38537</name>
    <name evidence="4" type="ORF">QVE165_LOCUS55402</name>
</gene>
<evidence type="ECO:0000256" key="1">
    <source>
        <dbReference type="ARBA" id="ARBA00023002"/>
    </source>
</evidence>
<dbReference type="AlphaFoldDB" id="A0A816C961"/>
<proteinExistence type="inferred from homology"/>
<evidence type="ECO:0000313" key="3">
    <source>
        <dbReference type="EMBL" id="CAF1416734.1"/>
    </source>
</evidence>
<evidence type="ECO:0000313" key="4">
    <source>
        <dbReference type="EMBL" id="CAF1619329.1"/>
    </source>
</evidence>
<keyword evidence="1" id="KW-0560">Oxidoreductase</keyword>
<evidence type="ECO:0000313" key="5">
    <source>
        <dbReference type="Proteomes" id="UP000663832"/>
    </source>
</evidence>
<dbReference type="EMBL" id="CAJNOI010001478">
    <property type="protein sequence ID" value="CAF1416734.1"/>
    <property type="molecule type" value="Genomic_DNA"/>
</dbReference>
<dbReference type="InterPro" id="IPR036291">
    <property type="entry name" value="NAD(P)-bd_dom_sf"/>
</dbReference>
<organism evidence="4 5">
    <name type="scientific">Adineta steineri</name>
    <dbReference type="NCBI Taxonomy" id="433720"/>
    <lineage>
        <taxon>Eukaryota</taxon>
        <taxon>Metazoa</taxon>
        <taxon>Spiralia</taxon>
        <taxon>Gnathifera</taxon>
        <taxon>Rotifera</taxon>
        <taxon>Eurotatoria</taxon>
        <taxon>Bdelloidea</taxon>
        <taxon>Adinetida</taxon>
        <taxon>Adinetidae</taxon>
        <taxon>Adineta</taxon>
    </lineage>
</organism>
<dbReference type="EMBL" id="CAJNOM010001800">
    <property type="protein sequence ID" value="CAF1619329.1"/>
    <property type="molecule type" value="Genomic_DNA"/>
</dbReference>
<name>A0A816C961_9BILA</name>
<dbReference type="GO" id="GO:0016491">
    <property type="term" value="F:oxidoreductase activity"/>
    <property type="evidence" value="ECO:0007669"/>
    <property type="project" value="UniProtKB-KW"/>
</dbReference>
<dbReference type="Proteomes" id="UP000663877">
    <property type="component" value="Unassembled WGS sequence"/>
</dbReference>
<keyword evidence="5" id="KW-1185">Reference proteome</keyword>
<dbReference type="OrthoDB" id="5296at2759"/>
<dbReference type="InterPro" id="IPR020904">
    <property type="entry name" value="Sc_DH/Rdtase_CS"/>
</dbReference>
<reference evidence="4" key="1">
    <citation type="submission" date="2021-02" db="EMBL/GenBank/DDBJ databases">
        <authorList>
            <person name="Nowell W R."/>
        </authorList>
    </citation>
    <scope>NUCLEOTIDE SEQUENCE</scope>
</reference>
<sequence length="327" mass="36783">MAMCFIIGIAVVLYIGYRIYQHFFPTPNIDARGKYVLISGCDTGFGHGLAIELDKQGFTVFAGVYLQDNIISLKNKLSSKAIVFQLDITNQDDIDAAFELVNQKTKVLHALVNNAGISAGYMIDWTSVDTMRKVMDVNYFGHVAMTKKFLPLLIAKRGSRVVNICSVAGYLAAAGMSSYSASKYALESFSDCLRREMFHWGLKVSIIEPGYMRTPIIEGLVKPYPQFLTSLPNDVQERWGEEYLKGWHTKMGQNPLRKIADDPLKVVRALQHAVINTVPHIRYRPGWQSSLMLFPISMLPAWIADPLLRKLFKSTLVPASIRNQLKD</sequence>
<dbReference type="InterPro" id="IPR002347">
    <property type="entry name" value="SDR_fam"/>
</dbReference>